<evidence type="ECO:0000313" key="2">
    <source>
        <dbReference type="EMBL" id="CUI18210.1"/>
    </source>
</evidence>
<evidence type="ECO:0000256" key="1">
    <source>
        <dbReference type="SAM" id="Phobius"/>
    </source>
</evidence>
<dbReference type="PATRIC" id="fig|389348.3.peg.2928"/>
<proteinExistence type="predicted"/>
<organism evidence="2 3">
    <name type="scientific">Candidatus Protochlamydia naegleriophila</name>
    <dbReference type="NCBI Taxonomy" id="389348"/>
    <lineage>
        <taxon>Bacteria</taxon>
        <taxon>Pseudomonadati</taxon>
        <taxon>Chlamydiota</taxon>
        <taxon>Chlamydiia</taxon>
        <taxon>Parachlamydiales</taxon>
        <taxon>Parachlamydiaceae</taxon>
        <taxon>Candidatus Protochlamydia</taxon>
    </lineage>
</organism>
<dbReference type="EMBL" id="LN879503">
    <property type="protein sequence ID" value="CUI18210.1"/>
    <property type="molecule type" value="Genomic_DNA"/>
</dbReference>
<dbReference type="Proteomes" id="UP000069902">
    <property type="component" value="Plasmid pPNK"/>
</dbReference>
<reference evidence="3" key="1">
    <citation type="submission" date="2015-09" db="EMBL/GenBank/DDBJ databases">
        <authorList>
            <person name="Bertelli C."/>
        </authorList>
    </citation>
    <scope>NUCLEOTIDE SEQUENCE [LARGE SCALE GENOMIC DNA]</scope>
    <source>
        <strain evidence="3">KNic</strain>
        <plasmid evidence="3">pPNK</plasmid>
    </source>
</reference>
<dbReference type="RefSeq" id="WP_059062691.1">
    <property type="nucleotide sequence ID" value="NZ_LN879503.1"/>
</dbReference>
<dbReference type="Pfam" id="PF05309">
    <property type="entry name" value="TraE"/>
    <property type="match status" value="1"/>
</dbReference>
<keyword evidence="1" id="KW-1133">Transmembrane helix</keyword>
<dbReference type="AlphaFoldDB" id="A0A0U5JHX2"/>
<dbReference type="KEGG" id="pnl:PNK_p0158"/>
<dbReference type="InterPro" id="IPR007973">
    <property type="entry name" value="Pilus_assembly_TraE"/>
</dbReference>
<name>A0A0U5JHX2_9BACT</name>
<sequence length="189" mass="21286">MNALVLEKNIRFLIYQRNVLVAISILVSLSLVMTSTFLFFKSERIVITPPIIEKEFWVDSNGVSPTYLEQMGCFLGNLLLNKSLQSAPLQRAVLLRHTDSSYVGILRQKLIEEEEALKKQNTSYVFFPKEAKVNLQTLEVVLLGDRQAYVAGKQVSSENEGYILHFTYSNSKLLLKSLSSYEGSKSGGV</sequence>
<accession>A0A0U5JHX2</accession>
<evidence type="ECO:0000313" key="3">
    <source>
        <dbReference type="Proteomes" id="UP000069902"/>
    </source>
</evidence>
<feature type="transmembrane region" description="Helical" evidence="1">
    <location>
        <begin position="20"/>
        <end position="40"/>
    </location>
</feature>
<keyword evidence="3" id="KW-1185">Reference proteome</keyword>
<keyword evidence="1" id="KW-0812">Transmembrane</keyword>
<gene>
    <name evidence="2" type="primary">traE</name>
    <name evidence="2" type="ORF">PNK_p0158</name>
</gene>
<dbReference type="InParanoid" id="A0A0U5JHX2"/>
<keyword evidence="1" id="KW-0472">Membrane</keyword>
<protein>
    <submittedName>
        <fullName evidence="2">Type IV conjugative transfer system protein TraE</fullName>
    </submittedName>
</protein>
<geneLocation type="plasmid" evidence="3">
    <name>pPNK</name>
</geneLocation>
<dbReference type="NCBIfam" id="TIGR02761">
    <property type="entry name" value="TraE_TIGR"/>
    <property type="match status" value="1"/>
</dbReference>